<evidence type="ECO:0000313" key="4">
    <source>
        <dbReference type="Proteomes" id="UP001334732"/>
    </source>
</evidence>
<keyword evidence="3" id="KW-0378">Hydrolase</keyword>
<sequence>MLQRLLILLACLCTATSWAASLSTPSGLTTQASLYGEPGKGLALVFIHGKGSDPDKPDYQALYAKLNAAGYAVVAPRMPWAGEHWTGTLAQAMEVVDAAVALAAQSGGRVVVGGHSYGGMAAILYRPADPPTAVVGRFMLAPAGMIDLARKSQDAVAPAVAQAKQMLAEGRGDETARFSVTNVGKANRTFTDTLIATPAVLLSYHDAATFPGTHAALGQIRQPVFWAVGERDPLPYNRRALFERLPANDRSTYLELPGGHVDMLEHAAEPLTAWLGTLGAP</sequence>
<dbReference type="Pfam" id="PF12697">
    <property type="entry name" value="Abhydrolase_6"/>
    <property type="match status" value="1"/>
</dbReference>
<dbReference type="RefSeq" id="WP_324778471.1">
    <property type="nucleotide sequence ID" value="NZ_CP141769.1"/>
</dbReference>
<keyword evidence="1" id="KW-0732">Signal</keyword>
<evidence type="ECO:0000256" key="1">
    <source>
        <dbReference type="SAM" id="SignalP"/>
    </source>
</evidence>
<feature type="domain" description="AB hydrolase-1" evidence="2">
    <location>
        <begin position="44"/>
        <end position="269"/>
    </location>
</feature>
<evidence type="ECO:0000259" key="2">
    <source>
        <dbReference type="Pfam" id="PF12697"/>
    </source>
</evidence>
<dbReference type="Gene3D" id="3.40.50.1820">
    <property type="entry name" value="alpha/beta hydrolase"/>
    <property type="match status" value="1"/>
</dbReference>
<feature type="signal peptide" evidence="1">
    <location>
        <begin position="1"/>
        <end position="19"/>
    </location>
</feature>
<protein>
    <submittedName>
        <fullName evidence="3">Alpha/beta hydrolase</fullName>
    </submittedName>
</protein>
<gene>
    <name evidence="3" type="ORF">VA613_07445</name>
</gene>
<reference evidence="3 4" key="1">
    <citation type="submission" date="2023-12" db="EMBL/GenBank/DDBJ databases">
        <title>Thiobacillus sedimentum sp. nov., a chemolithoautotrophic sulfur-oxidizing bacterium isolated from freshwater sediment.</title>
        <authorList>
            <person name="Luo J."/>
            <person name="Dai C."/>
        </authorList>
    </citation>
    <scope>NUCLEOTIDE SEQUENCE [LARGE SCALE GENOMIC DNA]</scope>
    <source>
        <strain evidence="3 4">SCUT-2</strain>
    </source>
</reference>
<dbReference type="InterPro" id="IPR000073">
    <property type="entry name" value="AB_hydrolase_1"/>
</dbReference>
<feature type="chain" id="PRO_5045230644" evidence="1">
    <location>
        <begin position="20"/>
        <end position="281"/>
    </location>
</feature>
<accession>A0ABZ1CHU1</accession>
<dbReference type="SUPFAM" id="SSF53474">
    <property type="entry name" value="alpha/beta-Hydrolases"/>
    <property type="match status" value="1"/>
</dbReference>
<dbReference type="Proteomes" id="UP001334732">
    <property type="component" value="Chromosome"/>
</dbReference>
<dbReference type="EMBL" id="CP141769">
    <property type="protein sequence ID" value="WRS37857.1"/>
    <property type="molecule type" value="Genomic_DNA"/>
</dbReference>
<name>A0ABZ1CHU1_9PROT</name>
<dbReference type="InterPro" id="IPR029058">
    <property type="entry name" value="AB_hydrolase_fold"/>
</dbReference>
<evidence type="ECO:0000313" key="3">
    <source>
        <dbReference type="EMBL" id="WRS37857.1"/>
    </source>
</evidence>
<organism evidence="3 4">
    <name type="scientific">Thiobacillus sedimenti</name>
    <dbReference type="NCBI Taxonomy" id="3110231"/>
    <lineage>
        <taxon>Bacteria</taxon>
        <taxon>Pseudomonadati</taxon>
        <taxon>Pseudomonadota</taxon>
        <taxon>Betaproteobacteria</taxon>
        <taxon>Nitrosomonadales</taxon>
        <taxon>Thiobacillaceae</taxon>
        <taxon>Thiobacillus</taxon>
    </lineage>
</organism>
<dbReference type="GO" id="GO:0016787">
    <property type="term" value="F:hydrolase activity"/>
    <property type="evidence" value="ECO:0007669"/>
    <property type="project" value="UniProtKB-KW"/>
</dbReference>
<proteinExistence type="predicted"/>
<keyword evidence="4" id="KW-1185">Reference proteome</keyword>